<name>A0A8J5I3S4_9STRA</name>
<accession>A0A8J5I3S4</accession>
<comment type="caution">
    <text evidence="2">The sequence shown here is derived from an EMBL/GenBank/DDBJ whole genome shotgun (WGS) entry which is preliminary data.</text>
</comment>
<dbReference type="EMBL" id="JAENGY010002248">
    <property type="protein sequence ID" value="KAG6944897.1"/>
    <property type="molecule type" value="Genomic_DNA"/>
</dbReference>
<dbReference type="Proteomes" id="UP000709295">
    <property type="component" value="Unassembled WGS sequence"/>
</dbReference>
<reference evidence="2" key="1">
    <citation type="submission" date="2021-01" db="EMBL/GenBank/DDBJ databases">
        <title>Phytophthora aleatoria, a newly-described species from Pinus radiata is distinct from Phytophthora cactorum isolates based on comparative genomics.</title>
        <authorList>
            <person name="Mcdougal R."/>
            <person name="Panda P."/>
            <person name="Williams N."/>
            <person name="Studholme D.J."/>
        </authorList>
    </citation>
    <scope>NUCLEOTIDE SEQUENCE</scope>
    <source>
        <strain evidence="2">NZFS 4037</strain>
    </source>
</reference>
<evidence type="ECO:0000313" key="3">
    <source>
        <dbReference type="Proteomes" id="UP000709295"/>
    </source>
</evidence>
<protein>
    <submittedName>
        <fullName evidence="2">Uncharacterized protein</fullName>
    </submittedName>
</protein>
<evidence type="ECO:0000256" key="1">
    <source>
        <dbReference type="SAM" id="MobiDB-lite"/>
    </source>
</evidence>
<gene>
    <name evidence="2" type="ORF">JG688_00016849</name>
</gene>
<feature type="region of interest" description="Disordered" evidence="1">
    <location>
        <begin position="1"/>
        <end position="40"/>
    </location>
</feature>
<dbReference type="AlphaFoldDB" id="A0A8J5I3S4"/>
<feature type="non-terminal residue" evidence="2">
    <location>
        <position position="1"/>
    </location>
</feature>
<keyword evidence="3" id="KW-1185">Reference proteome</keyword>
<evidence type="ECO:0000313" key="2">
    <source>
        <dbReference type="EMBL" id="KAG6944897.1"/>
    </source>
</evidence>
<sequence>MQNNDCWFFKNTPPETNGPCQAKRTASPRRTRAPRAAIQSSGRICWKKPSSYQSKCVQVLRWRREQSKLEEAA</sequence>
<organism evidence="2 3">
    <name type="scientific">Phytophthora aleatoria</name>
    <dbReference type="NCBI Taxonomy" id="2496075"/>
    <lineage>
        <taxon>Eukaryota</taxon>
        <taxon>Sar</taxon>
        <taxon>Stramenopiles</taxon>
        <taxon>Oomycota</taxon>
        <taxon>Peronosporomycetes</taxon>
        <taxon>Peronosporales</taxon>
        <taxon>Peronosporaceae</taxon>
        <taxon>Phytophthora</taxon>
    </lineage>
</organism>
<proteinExistence type="predicted"/>